<comment type="caution">
    <text evidence="2">The sequence shown here is derived from an EMBL/GenBank/DDBJ whole genome shotgun (WGS) entry which is preliminary data.</text>
</comment>
<organism evidence="2 3">
    <name type="scientific">Petrolisthes manimaculis</name>
    <dbReference type="NCBI Taxonomy" id="1843537"/>
    <lineage>
        <taxon>Eukaryota</taxon>
        <taxon>Metazoa</taxon>
        <taxon>Ecdysozoa</taxon>
        <taxon>Arthropoda</taxon>
        <taxon>Crustacea</taxon>
        <taxon>Multicrustacea</taxon>
        <taxon>Malacostraca</taxon>
        <taxon>Eumalacostraca</taxon>
        <taxon>Eucarida</taxon>
        <taxon>Decapoda</taxon>
        <taxon>Pleocyemata</taxon>
        <taxon>Anomura</taxon>
        <taxon>Galatheoidea</taxon>
        <taxon>Porcellanidae</taxon>
        <taxon>Petrolisthes</taxon>
    </lineage>
</organism>
<dbReference type="Proteomes" id="UP001292094">
    <property type="component" value="Unassembled WGS sequence"/>
</dbReference>
<dbReference type="AlphaFoldDB" id="A0AAE1TVA8"/>
<evidence type="ECO:0000313" key="3">
    <source>
        <dbReference type="Proteomes" id="UP001292094"/>
    </source>
</evidence>
<keyword evidence="3" id="KW-1185">Reference proteome</keyword>
<gene>
    <name evidence="2" type="ORF">Pmani_031029</name>
</gene>
<proteinExistence type="predicted"/>
<evidence type="ECO:0000313" key="2">
    <source>
        <dbReference type="EMBL" id="KAK4296480.1"/>
    </source>
</evidence>
<sequence>MQSIIWEADHIPAVYGSGVNSCWCISEHHADPHHATLTHPATLTPPSTSTAFPHPATLTPPPPPPSLTSSIKSFVQASAHKDA</sequence>
<protein>
    <submittedName>
        <fullName evidence="2">Uncharacterized protein</fullName>
    </submittedName>
</protein>
<name>A0AAE1TVA8_9EUCA</name>
<dbReference type="EMBL" id="JAWZYT010003843">
    <property type="protein sequence ID" value="KAK4296480.1"/>
    <property type="molecule type" value="Genomic_DNA"/>
</dbReference>
<feature type="region of interest" description="Disordered" evidence="1">
    <location>
        <begin position="35"/>
        <end position="83"/>
    </location>
</feature>
<evidence type="ECO:0000256" key="1">
    <source>
        <dbReference type="SAM" id="MobiDB-lite"/>
    </source>
</evidence>
<accession>A0AAE1TVA8</accession>
<reference evidence="2" key="1">
    <citation type="submission" date="2023-11" db="EMBL/GenBank/DDBJ databases">
        <title>Genome assemblies of two species of porcelain crab, Petrolisthes cinctipes and Petrolisthes manimaculis (Anomura: Porcellanidae).</title>
        <authorList>
            <person name="Angst P."/>
        </authorList>
    </citation>
    <scope>NUCLEOTIDE SEQUENCE</scope>
    <source>
        <strain evidence="2">PB745_02</strain>
        <tissue evidence="2">Gill</tissue>
    </source>
</reference>
<feature type="compositionally biased region" description="Low complexity" evidence="1">
    <location>
        <begin position="35"/>
        <end position="57"/>
    </location>
</feature>